<evidence type="ECO:0000313" key="3">
    <source>
        <dbReference type="Proteomes" id="UP000371423"/>
    </source>
</evidence>
<proteinExistence type="predicted"/>
<dbReference type="OrthoDB" id="2306834at2"/>
<dbReference type="AlphaFoldDB" id="A0A5P0ZPT9"/>
<sequence>MLFLLGFNNYTVKAAIDDQSPLSTVLSNDANKNGVDRTVPNGLTDITQWFNIADVKNNNAVILPANTGTNKGSSDVIKLTEFGSTQKSGAIWSKRSQSDAKNQNYIDINKQQTMSMWMFFGGAYTTGGADTGDGMALVLQNVSDNAFTQISGDKSAGESLGVWGSPVDPVDIQPEIMAQRAIQNSWALEFDTYMNADDSYNSNFDANETSLNHIASNYPALASTYLANNKGLILNHENSITSMSTTGKSKNFLTDDRWHHITLTWVPAASGSTKAKMILNYDDKNLDGTPKIDKNTGKINTKEMEVDTSNFNLKDSSKLYWGFTGSTGDSSENNLIIFESIPSIAEADAKASIIDETSGNRELIEPTTDNPNANVVHNNDKLSVNYNLSYDSGSQPWQDIEAKIKLPENIDYQSALITYTDDNGNKSTENIDEFSGMTDNEITHKLAKELYYDSNNQNGNIKSAKISFEGSANSNTKTDTNVASEHASFDGSNLQKDVMTQAFVIKQPQGITLAKTGSDVSINTGATADLTGKISYSDSSTVDPTNLSVYAKVNNGSSTIVQNLSANPFTLSISSIKGANGSGNDLNEGVNTVTLYVMDNTTYEVSNEITYTITVLGSLKVDAHDSSFQTIQSMENKQMIKREDNWSVDVIDSRQKGSNWYLSASATPLKDGTKEWQGGMVYVDSNGNEANLTNEQVLVGKGVKSKDGEETTDIDQTWTKDSGILLKQTDFENAGHYSSTITWTAKDSL</sequence>
<dbReference type="InterPro" id="IPR013320">
    <property type="entry name" value="ConA-like_dom_sf"/>
</dbReference>
<dbReference type="Proteomes" id="UP000414364">
    <property type="component" value="Unassembled WGS sequence"/>
</dbReference>
<dbReference type="SUPFAM" id="SSF49899">
    <property type="entry name" value="Concanavalin A-like lectins/glucanases"/>
    <property type="match status" value="1"/>
</dbReference>
<evidence type="ECO:0000313" key="1">
    <source>
        <dbReference type="EMBL" id="MQS76226.1"/>
    </source>
</evidence>
<keyword evidence="3" id="KW-1185">Reference proteome</keyword>
<evidence type="ECO:0008006" key="5">
    <source>
        <dbReference type="Google" id="ProtNLM"/>
    </source>
</evidence>
<name>A0A5P0ZPT9_9LACO</name>
<evidence type="ECO:0000313" key="2">
    <source>
        <dbReference type="EMBL" id="MQS97366.1"/>
    </source>
</evidence>
<protein>
    <recommendedName>
        <fullName evidence="5">WxL domain-containing protein</fullName>
    </recommendedName>
</protein>
<comment type="caution">
    <text evidence="1">The sequence shown here is derived from an EMBL/GenBank/DDBJ whole genome shotgun (WGS) entry which is preliminary data.</text>
</comment>
<organism evidence="1 4">
    <name type="scientific">Companilactobacillus halodurans</name>
    <dbReference type="NCBI Taxonomy" id="2584183"/>
    <lineage>
        <taxon>Bacteria</taxon>
        <taxon>Bacillati</taxon>
        <taxon>Bacillota</taxon>
        <taxon>Bacilli</taxon>
        <taxon>Lactobacillales</taxon>
        <taxon>Lactobacillaceae</taxon>
        <taxon>Companilactobacillus</taxon>
    </lineage>
</organism>
<accession>A0A5P0ZPT9</accession>
<dbReference type="EMBL" id="VDFO01000017">
    <property type="protein sequence ID" value="MQS97366.1"/>
    <property type="molecule type" value="Genomic_DNA"/>
</dbReference>
<dbReference type="EMBL" id="VDFP01000013">
    <property type="protein sequence ID" value="MQS76226.1"/>
    <property type="molecule type" value="Genomic_DNA"/>
</dbReference>
<gene>
    <name evidence="2" type="ORF">FHL05_05615</name>
    <name evidence="1" type="ORF">FHL06_07480</name>
</gene>
<dbReference type="Proteomes" id="UP000371423">
    <property type="component" value="Unassembled WGS sequence"/>
</dbReference>
<dbReference type="Gene3D" id="2.60.120.200">
    <property type="match status" value="1"/>
</dbReference>
<dbReference type="RefSeq" id="WP_153385619.1">
    <property type="nucleotide sequence ID" value="NZ_VDFO01000017.1"/>
</dbReference>
<evidence type="ECO:0000313" key="4">
    <source>
        <dbReference type="Proteomes" id="UP000414364"/>
    </source>
</evidence>
<reference evidence="3 4" key="1">
    <citation type="journal article" date="2019" name="Syst. Appl. Microbiol.">
        <title>Polyphasic characterization of two novel Lactobacillus spp. isolated from blown salami packages: Description of Lactobacillus halodurans sp. nov. and Lactobacillus salsicarnum sp. nov.</title>
        <authorList>
            <person name="Schuster J.A."/>
            <person name="Klingl A."/>
            <person name="Vogel R.F."/>
            <person name="Ehrmann M.A."/>
        </authorList>
    </citation>
    <scope>NUCLEOTIDE SEQUENCE [LARGE SCALE GENOMIC DNA]</scope>
    <source>
        <strain evidence="2 3">TMW 1.1920</strain>
        <strain evidence="1 4">TMW 1.2172</strain>
    </source>
</reference>